<dbReference type="RefSeq" id="WP_265960852.1">
    <property type="nucleotide sequence ID" value="NZ_JAPEVI010000001.1"/>
</dbReference>
<dbReference type="EMBL" id="JAPEVI010000001">
    <property type="protein sequence ID" value="MCX2721157.1"/>
    <property type="molecule type" value="Genomic_DNA"/>
</dbReference>
<gene>
    <name evidence="1" type="ORF">ON753_01860</name>
</gene>
<dbReference type="Proteomes" id="UP001300261">
    <property type="component" value="Unassembled WGS sequence"/>
</dbReference>
<sequence length="226" mass="24861">MGRILETELYPPVKAFLIGQGYDVKAEVGAADLVACRGDADPVIVELKTGFSLSLFHQAIARQSMTDAVYVAVARGTGRRFQQALKSNLMLARRLGLGVITVRLSDGFVEIHLDPAPYAPRKSKLRRDRLLKEFSRRVGDPNVGGSTRVSLVTAYRQDAIRCAEHLEANGPSRGADVAKATGVGRATRMMTDDHYGWFERVARGVYALSPKGRESLKCRVEDTDRI</sequence>
<evidence type="ECO:0000313" key="1">
    <source>
        <dbReference type="EMBL" id="MCX2721157.1"/>
    </source>
</evidence>
<name>A0ABT3QW62_9HYPH</name>
<keyword evidence="2" id="KW-1185">Reference proteome</keyword>
<reference evidence="1 2" key="1">
    <citation type="journal article" date="2016" name="Int. J. Syst. Evol. Microbiol.">
        <title>Labrenzia salina sp. nov., isolated from the rhizosphere of the halophyte Arthrocnemum macrostachyum.</title>
        <authorList>
            <person name="Camacho M."/>
            <person name="Redondo-Gomez S."/>
            <person name="Rodriguez-Llorente I."/>
            <person name="Rohde M."/>
            <person name="Sproer C."/>
            <person name="Schumann P."/>
            <person name="Klenk H.P."/>
            <person name="Montero-Calasanz M.D.C."/>
        </authorList>
    </citation>
    <scope>NUCLEOTIDE SEQUENCE [LARGE SCALE GENOMIC DNA]</scope>
    <source>
        <strain evidence="1 2">DSM 29163</strain>
    </source>
</reference>
<protein>
    <submittedName>
        <fullName evidence="1">DUF2161 domain-containing phosphodiesterase</fullName>
    </submittedName>
</protein>
<dbReference type="InterPro" id="IPR018679">
    <property type="entry name" value="DUF2161"/>
</dbReference>
<accession>A0ABT3QW62</accession>
<dbReference type="Pfam" id="PF09929">
    <property type="entry name" value="DUF2161"/>
    <property type="match status" value="1"/>
</dbReference>
<comment type="caution">
    <text evidence="1">The sequence shown here is derived from an EMBL/GenBank/DDBJ whole genome shotgun (WGS) entry which is preliminary data.</text>
</comment>
<organism evidence="1 2">
    <name type="scientific">Roseibium salinum</name>
    <dbReference type="NCBI Taxonomy" id="1604349"/>
    <lineage>
        <taxon>Bacteria</taxon>
        <taxon>Pseudomonadati</taxon>
        <taxon>Pseudomonadota</taxon>
        <taxon>Alphaproteobacteria</taxon>
        <taxon>Hyphomicrobiales</taxon>
        <taxon>Stappiaceae</taxon>
        <taxon>Roseibium</taxon>
    </lineage>
</organism>
<proteinExistence type="predicted"/>
<evidence type="ECO:0000313" key="2">
    <source>
        <dbReference type="Proteomes" id="UP001300261"/>
    </source>
</evidence>